<reference evidence="1" key="1">
    <citation type="journal article" date="2020" name="Microb. Genom.">
        <title>Genetic diversity of clinical and environmental Mucorales isolates obtained from an investigation of mucormycosis cases among solid organ transplant recipients.</title>
        <authorList>
            <person name="Nguyen M.H."/>
            <person name="Kaul D."/>
            <person name="Muto C."/>
            <person name="Cheng S.J."/>
            <person name="Richter R.A."/>
            <person name="Bruno V.M."/>
            <person name="Liu G."/>
            <person name="Beyhan S."/>
            <person name="Sundermann A.J."/>
            <person name="Mounaud S."/>
            <person name="Pasculle A.W."/>
            <person name="Nierman W.C."/>
            <person name="Driscoll E."/>
            <person name="Cumbie R."/>
            <person name="Clancy C.J."/>
            <person name="Dupont C.L."/>
        </authorList>
    </citation>
    <scope>NUCLEOTIDE SEQUENCE</scope>
    <source>
        <strain evidence="1">GL16</strain>
    </source>
</reference>
<dbReference type="EMBL" id="JAANIT010016937">
    <property type="protein sequence ID" value="KAG1520062.1"/>
    <property type="molecule type" value="Genomic_DNA"/>
</dbReference>
<accession>A0A9P6XLG6</accession>
<evidence type="ECO:0000313" key="1">
    <source>
        <dbReference type="EMBL" id="KAG1520062.1"/>
    </source>
</evidence>
<protein>
    <submittedName>
        <fullName evidence="1">Uncharacterized protein</fullName>
    </submittedName>
</protein>
<gene>
    <name evidence="1" type="ORF">G6F51_014749</name>
</gene>
<dbReference type="AlphaFoldDB" id="A0A9P6XLG6"/>
<sequence>MLLRQRAQALGAGARNRLGQVELVHRLVLAEVRAVVQFLQQHQLGTLRRRLGHACFDHRQIGGGGTVVALLDQGDGKGAARVHAGRSCGGKPAC</sequence>
<dbReference type="Proteomes" id="UP000717996">
    <property type="component" value="Unassembled WGS sequence"/>
</dbReference>
<organism evidence="1 2">
    <name type="scientific">Rhizopus oryzae</name>
    <name type="common">Mucormycosis agent</name>
    <name type="synonym">Rhizopus arrhizus var. delemar</name>
    <dbReference type="NCBI Taxonomy" id="64495"/>
    <lineage>
        <taxon>Eukaryota</taxon>
        <taxon>Fungi</taxon>
        <taxon>Fungi incertae sedis</taxon>
        <taxon>Mucoromycota</taxon>
        <taxon>Mucoromycotina</taxon>
        <taxon>Mucoromycetes</taxon>
        <taxon>Mucorales</taxon>
        <taxon>Mucorineae</taxon>
        <taxon>Rhizopodaceae</taxon>
        <taxon>Rhizopus</taxon>
    </lineage>
</organism>
<proteinExistence type="predicted"/>
<comment type="caution">
    <text evidence="1">The sequence shown here is derived from an EMBL/GenBank/DDBJ whole genome shotgun (WGS) entry which is preliminary data.</text>
</comment>
<evidence type="ECO:0000313" key="2">
    <source>
        <dbReference type="Proteomes" id="UP000717996"/>
    </source>
</evidence>
<name>A0A9P6XLG6_RHIOR</name>